<dbReference type="InterPro" id="IPR011990">
    <property type="entry name" value="TPR-like_helical_dom_sf"/>
</dbReference>
<dbReference type="SMART" id="SM00028">
    <property type="entry name" value="TPR"/>
    <property type="match status" value="4"/>
</dbReference>
<dbReference type="Gene3D" id="1.25.40.10">
    <property type="entry name" value="Tetratricopeptide repeat domain"/>
    <property type="match status" value="1"/>
</dbReference>
<evidence type="ECO:0000313" key="2">
    <source>
        <dbReference type="Proteomes" id="UP000800094"/>
    </source>
</evidence>
<dbReference type="Proteomes" id="UP000800094">
    <property type="component" value="Unassembled WGS sequence"/>
</dbReference>
<sequence>MPTDMQATNGILRCVNDFASLILNERQKEPFSFTLRREQTANQQPREDIRRLQIRRCINAIAEAYENAHYFLKLGEPSKAIERLNDATQTAPTMFVDPDLFLLTRLIEIATWSKLEEVPRAAAISTSYPTLWMCVIDHIDQMADDQASRDEAQEIRIKAYFYLVRVLRNNGNHFAAIQRCQELIQLCITIDGFRSFSANRARYNLAVNHCEAGNLEAAMEAYDEARKYLRTADCPYEGWVFAAFATNELAQLHEQEGNIDKAGKYYEEALVGFLQCGGDESSGALLMLKDLIDFHKRYGHEEQLSRVQTQYSACCALLLAGRLDDVRLWVGRRVTTQASGGKKYRAWTRTSPIA</sequence>
<evidence type="ECO:0000313" key="1">
    <source>
        <dbReference type="EMBL" id="KAF2254370.1"/>
    </source>
</evidence>
<name>A0A6A6IXL6_9PLEO</name>
<dbReference type="GeneID" id="54587876"/>
<evidence type="ECO:0008006" key="3">
    <source>
        <dbReference type="Google" id="ProtNLM"/>
    </source>
</evidence>
<dbReference type="RefSeq" id="XP_033689374.1">
    <property type="nucleotide sequence ID" value="XM_033834546.1"/>
</dbReference>
<accession>A0A6A6IXL6</accession>
<gene>
    <name evidence="1" type="ORF">BU26DRAFT_582895</name>
</gene>
<dbReference type="AlphaFoldDB" id="A0A6A6IXL6"/>
<dbReference type="SUPFAM" id="SSF48452">
    <property type="entry name" value="TPR-like"/>
    <property type="match status" value="1"/>
</dbReference>
<organism evidence="1 2">
    <name type="scientific">Trematosphaeria pertusa</name>
    <dbReference type="NCBI Taxonomy" id="390896"/>
    <lineage>
        <taxon>Eukaryota</taxon>
        <taxon>Fungi</taxon>
        <taxon>Dikarya</taxon>
        <taxon>Ascomycota</taxon>
        <taxon>Pezizomycotina</taxon>
        <taxon>Dothideomycetes</taxon>
        <taxon>Pleosporomycetidae</taxon>
        <taxon>Pleosporales</taxon>
        <taxon>Massarineae</taxon>
        <taxon>Trematosphaeriaceae</taxon>
        <taxon>Trematosphaeria</taxon>
    </lineage>
</organism>
<keyword evidence="2" id="KW-1185">Reference proteome</keyword>
<proteinExistence type="predicted"/>
<reference evidence="1" key="1">
    <citation type="journal article" date="2020" name="Stud. Mycol.">
        <title>101 Dothideomycetes genomes: a test case for predicting lifestyles and emergence of pathogens.</title>
        <authorList>
            <person name="Haridas S."/>
            <person name="Albert R."/>
            <person name="Binder M."/>
            <person name="Bloem J."/>
            <person name="Labutti K."/>
            <person name="Salamov A."/>
            <person name="Andreopoulos B."/>
            <person name="Baker S."/>
            <person name="Barry K."/>
            <person name="Bills G."/>
            <person name="Bluhm B."/>
            <person name="Cannon C."/>
            <person name="Castanera R."/>
            <person name="Culley D."/>
            <person name="Daum C."/>
            <person name="Ezra D."/>
            <person name="Gonzalez J."/>
            <person name="Henrissat B."/>
            <person name="Kuo A."/>
            <person name="Liang C."/>
            <person name="Lipzen A."/>
            <person name="Lutzoni F."/>
            <person name="Magnuson J."/>
            <person name="Mondo S."/>
            <person name="Nolan M."/>
            <person name="Ohm R."/>
            <person name="Pangilinan J."/>
            <person name="Park H.-J."/>
            <person name="Ramirez L."/>
            <person name="Alfaro M."/>
            <person name="Sun H."/>
            <person name="Tritt A."/>
            <person name="Yoshinaga Y."/>
            <person name="Zwiers L.-H."/>
            <person name="Turgeon B."/>
            <person name="Goodwin S."/>
            <person name="Spatafora J."/>
            <person name="Crous P."/>
            <person name="Grigoriev I."/>
        </authorList>
    </citation>
    <scope>NUCLEOTIDE SEQUENCE</scope>
    <source>
        <strain evidence="1">CBS 122368</strain>
    </source>
</reference>
<dbReference type="OrthoDB" id="5232826at2759"/>
<dbReference type="EMBL" id="ML987190">
    <property type="protein sequence ID" value="KAF2254370.1"/>
    <property type="molecule type" value="Genomic_DNA"/>
</dbReference>
<dbReference type="InterPro" id="IPR019734">
    <property type="entry name" value="TPR_rpt"/>
</dbReference>
<protein>
    <recommendedName>
        <fullName evidence="3">TPR-like protein</fullName>
    </recommendedName>
</protein>